<accession>N1PZV5</accession>
<evidence type="ECO:0000256" key="1">
    <source>
        <dbReference type="SAM" id="MobiDB-lite"/>
    </source>
</evidence>
<reference evidence="2 3" key="2">
    <citation type="journal article" date="2012" name="PLoS Pathog.">
        <title>Diverse lifestyles and strategies of plant pathogenesis encoded in the genomes of eighteen Dothideomycetes fungi.</title>
        <authorList>
            <person name="Ohm R.A."/>
            <person name="Feau N."/>
            <person name="Henrissat B."/>
            <person name="Schoch C.L."/>
            <person name="Horwitz B.A."/>
            <person name="Barry K.W."/>
            <person name="Condon B.J."/>
            <person name="Copeland A.C."/>
            <person name="Dhillon B."/>
            <person name="Glaser F."/>
            <person name="Hesse C.N."/>
            <person name="Kosti I."/>
            <person name="LaButti K."/>
            <person name="Lindquist E.A."/>
            <person name="Lucas S."/>
            <person name="Salamov A.A."/>
            <person name="Bradshaw R.E."/>
            <person name="Ciuffetti L."/>
            <person name="Hamelin R.C."/>
            <person name="Kema G.H.J."/>
            <person name="Lawrence C."/>
            <person name="Scott J.A."/>
            <person name="Spatafora J.W."/>
            <person name="Turgeon B.G."/>
            <person name="de Wit P.J.G.M."/>
            <person name="Zhong S."/>
            <person name="Goodwin S.B."/>
            <person name="Grigoriev I.V."/>
        </authorList>
    </citation>
    <scope>NUCLEOTIDE SEQUENCE [LARGE SCALE GENOMIC DNA]</scope>
    <source>
        <strain evidence="3">NZE10 / CBS 128990</strain>
    </source>
</reference>
<proteinExistence type="predicted"/>
<dbReference type="OMA" id="CEECHEP"/>
<protein>
    <submittedName>
        <fullName evidence="2">Uncharacterized protein</fullName>
    </submittedName>
</protein>
<dbReference type="OrthoDB" id="10463734at2759"/>
<reference evidence="3" key="1">
    <citation type="journal article" date="2012" name="PLoS Genet.">
        <title>The genomes of the fungal plant pathogens Cladosporium fulvum and Dothistroma septosporum reveal adaptation to different hosts and lifestyles but also signatures of common ancestry.</title>
        <authorList>
            <person name="de Wit P.J.G.M."/>
            <person name="van der Burgt A."/>
            <person name="Oekmen B."/>
            <person name="Stergiopoulos I."/>
            <person name="Abd-Elsalam K.A."/>
            <person name="Aerts A.L."/>
            <person name="Bahkali A.H."/>
            <person name="Beenen H.G."/>
            <person name="Chettri P."/>
            <person name="Cox M.P."/>
            <person name="Datema E."/>
            <person name="de Vries R.P."/>
            <person name="Dhillon B."/>
            <person name="Ganley A.R."/>
            <person name="Griffiths S.A."/>
            <person name="Guo Y."/>
            <person name="Hamelin R.C."/>
            <person name="Henrissat B."/>
            <person name="Kabir M.S."/>
            <person name="Jashni M.K."/>
            <person name="Kema G."/>
            <person name="Klaubauf S."/>
            <person name="Lapidus A."/>
            <person name="Levasseur A."/>
            <person name="Lindquist E."/>
            <person name="Mehrabi R."/>
            <person name="Ohm R.A."/>
            <person name="Owen T.J."/>
            <person name="Salamov A."/>
            <person name="Schwelm A."/>
            <person name="Schijlen E."/>
            <person name="Sun H."/>
            <person name="van den Burg H.A."/>
            <person name="van Ham R.C.H.J."/>
            <person name="Zhang S."/>
            <person name="Goodwin S.B."/>
            <person name="Grigoriev I.V."/>
            <person name="Collemare J."/>
            <person name="Bradshaw R.E."/>
        </authorList>
    </citation>
    <scope>NUCLEOTIDE SEQUENCE [LARGE SCALE GENOMIC DNA]</scope>
    <source>
        <strain evidence="3">NZE10 / CBS 128990</strain>
    </source>
</reference>
<name>N1PZV5_DOTSN</name>
<keyword evidence="3" id="KW-1185">Reference proteome</keyword>
<dbReference type="AlphaFoldDB" id="N1PZV5"/>
<dbReference type="EMBL" id="KB446536">
    <property type="protein sequence ID" value="EME47925.1"/>
    <property type="molecule type" value="Genomic_DNA"/>
</dbReference>
<evidence type="ECO:0000313" key="3">
    <source>
        <dbReference type="Proteomes" id="UP000016933"/>
    </source>
</evidence>
<dbReference type="HOGENOM" id="CLU_1326344_0_0_1"/>
<feature type="compositionally biased region" description="Basic and acidic residues" evidence="1">
    <location>
        <begin position="98"/>
        <end position="110"/>
    </location>
</feature>
<gene>
    <name evidence="2" type="ORF">DOTSEDRAFT_69754</name>
</gene>
<evidence type="ECO:0000313" key="2">
    <source>
        <dbReference type="EMBL" id="EME47925.1"/>
    </source>
</evidence>
<feature type="region of interest" description="Disordered" evidence="1">
    <location>
        <begin position="98"/>
        <end position="139"/>
    </location>
</feature>
<organism evidence="2 3">
    <name type="scientific">Dothistroma septosporum (strain NZE10 / CBS 128990)</name>
    <name type="common">Red band needle blight fungus</name>
    <name type="synonym">Mycosphaerella pini</name>
    <dbReference type="NCBI Taxonomy" id="675120"/>
    <lineage>
        <taxon>Eukaryota</taxon>
        <taxon>Fungi</taxon>
        <taxon>Dikarya</taxon>
        <taxon>Ascomycota</taxon>
        <taxon>Pezizomycotina</taxon>
        <taxon>Dothideomycetes</taxon>
        <taxon>Dothideomycetidae</taxon>
        <taxon>Mycosphaerellales</taxon>
        <taxon>Mycosphaerellaceae</taxon>
        <taxon>Dothistroma</taxon>
    </lineage>
</organism>
<dbReference type="Proteomes" id="UP000016933">
    <property type="component" value="Unassembled WGS sequence"/>
</dbReference>
<sequence length="207" mass="22844">MAQFVAHAHSLVLWHMQTIFTCPASLTYASFRPSRGDVSLNHTRHNIIEPLYDRLPIYTTRDCHATMPGCAACNVSKKRCPGGVRGCLVYQEKKEKQEVMAREGRGEKKGGGPAPRVKSPPQKQVISAEPRRTQQPVTAGQAPTFTQILNAPRAAPPAVNDARIWKESSAVQALRDFPEADQQPGACAECHEPLNAHYFGCSHYVSR</sequence>